<dbReference type="STRING" id="1249483.LEP1GSC202_3218"/>
<organism evidence="1 2">
    <name type="scientific">Leptospira yanagawae serovar Saopaulo str. Sao Paulo = ATCC 700523</name>
    <dbReference type="NCBI Taxonomy" id="1249483"/>
    <lineage>
        <taxon>Bacteria</taxon>
        <taxon>Pseudomonadati</taxon>
        <taxon>Spirochaetota</taxon>
        <taxon>Spirochaetia</taxon>
        <taxon>Leptospirales</taxon>
        <taxon>Leptospiraceae</taxon>
        <taxon>Leptospira</taxon>
    </lineage>
</organism>
<comment type="caution">
    <text evidence="1">The sequence shown here is derived from an EMBL/GenBank/DDBJ whole genome shotgun (WGS) entry which is preliminary data.</text>
</comment>
<reference evidence="1 2" key="1">
    <citation type="submission" date="2013-04" db="EMBL/GenBank/DDBJ databases">
        <authorList>
            <person name="Harkins D.M."/>
            <person name="Durkin A.S."/>
            <person name="Brinkac L.M."/>
            <person name="Haft D.H."/>
            <person name="Selengut J.D."/>
            <person name="Sanka R."/>
            <person name="DePew J."/>
            <person name="Purushe J."/>
            <person name="Hartskeerl R.A."/>
            <person name="Ahmed A."/>
            <person name="van der Linden H."/>
            <person name="Goris M.G.A."/>
            <person name="Vinetz J.M."/>
            <person name="Sutton G.G."/>
            <person name="Nierman W.C."/>
            <person name="Fouts D.E."/>
        </authorList>
    </citation>
    <scope>NUCLEOTIDE SEQUENCE [LARGE SCALE GENOMIC DNA]</scope>
    <source>
        <strain evidence="1 2">Sao Paulo</strain>
    </source>
</reference>
<evidence type="ECO:0000313" key="1">
    <source>
        <dbReference type="EMBL" id="EOQ88285.1"/>
    </source>
</evidence>
<dbReference type="EMBL" id="AOGX02000024">
    <property type="protein sequence ID" value="EOQ88285.1"/>
    <property type="molecule type" value="Genomic_DNA"/>
</dbReference>
<evidence type="ECO:0000313" key="2">
    <source>
        <dbReference type="Proteomes" id="UP000013996"/>
    </source>
</evidence>
<name>A0A5E8HAJ0_9LEPT</name>
<dbReference type="AlphaFoldDB" id="A0A5E8HAJ0"/>
<sequence length="141" mass="15737">MDNDDNNTDQYIAFALYQYLLSAPGICPTVDLTLEKGTNYPLTLSTSSSVIFNISSTNNLPPPNQSRSYFLVVTKDATTSIEFSTFRLCDVNRRGPTLSSPETSTATELRYRLEMNDVRTLTNAFYLKLISGDASISIRQE</sequence>
<proteinExistence type="predicted"/>
<accession>A0A5E8HAJ0</accession>
<dbReference type="Proteomes" id="UP000013996">
    <property type="component" value="Unassembled WGS sequence"/>
</dbReference>
<gene>
    <name evidence="1" type="ORF">LEP1GSC202_3218</name>
</gene>
<protein>
    <submittedName>
        <fullName evidence="1">Uncharacterized protein</fullName>
    </submittedName>
</protein>